<name>J0X1Q8_9BIFI</name>
<gene>
    <name evidence="1" type="ORF">HMPREF9156_00100</name>
</gene>
<sequence>MKPLKNFPNGDNCLVAVVDKERRCEGFLKELFVPSGAVALLVISRGKFSN</sequence>
<reference evidence="1 2" key="1">
    <citation type="submission" date="2012-01" db="EMBL/GenBank/DDBJ databases">
        <title>The Genome Sequence of Scardovia wiggsiae F0424.</title>
        <authorList>
            <consortium name="The Broad Institute Genome Sequencing Platform"/>
            <person name="Earl A."/>
            <person name="Ward D."/>
            <person name="Feldgarden M."/>
            <person name="Gevers D."/>
            <person name="Izard J."/>
            <person name="Ganesan A."/>
            <person name="Baranova O.V."/>
            <person name="Blanton J.M."/>
            <person name="Tanner A.C."/>
            <person name="Mathney J."/>
            <person name="Dewhirst F.E."/>
            <person name="Young S.K."/>
            <person name="Zeng Q."/>
            <person name="Gargeya S."/>
            <person name="Fitzgerald M."/>
            <person name="Haas B."/>
            <person name="Abouelleil A."/>
            <person name="Alvarado L."/>
            <person name="Arachchi H.M."/>
            <person name="Berlin A."/>
            <person name="Chapman S.B."/>
            <person name="Gearin G."/>
            <person name="Goldberg J."/>
            <person name="Griggs A."/>
            <person name="Gujja S."/>
            <person name="Hansen M."/>
            <person name="Heiman D."/>
            <person name="Howarth C."/>
            <person name="Larimer J."/>
            <person name="Lui A."/>
            <person name="MacDonald P.J.P."/>
            <person name="McCowen C."/>
            <person name="Montmayeur A."/>
            <person name="Murphy C."/>
            <person name="Neiman D."/>
            <person name="Pearson M."/>
            <person name="Priest M."/>
            <person name="Roberts A."/>
            <person name="Saif S."/>
            <person name="Shea T."/>
            <person name="Sisk P."/>
            <person name="Stolte C."/>
            <person name="Sykes S."/>
            <person name="Wortman J."/>
            <person name="Nusbaum C."/>
            <person name="Birren B."/>
        </authorList>
    </citation>
    <scope>NUCLEOTIDE SEQUENCE [LARGE SCALE GENOMIC DNA]</scope>
    <source>
        <strain evidence="1 2">F0424</strain>
    </source>
</reference>
<protein>
    <submittedName>
        <fullName evidence="1">Uncharacterized protein</fullName>
    </submittedName>
</protein>
<comment type="caution">
    <text evidence="1">The sequence shown here is derived from an EMBL/GenBank/DDBJ whole genome shotgun (WGS) entry which is preliminary data.</text>
</comment>
<proteinExistence type="predicted"/>
<accession>J0X1Q8</accession>
<evidence type="ECO:0000313" key="2">
    <source>
        <dbReference type="Proteomes" id="UP000006415"/>
    </source>
</evidence>
<evidence type="ECO:0000313" key="1">
    <source>
        <dbReference type="EMBL" id="EJD65336.1"/>
    </source>
</evidence>
<dbReference type="AlphaFoldDB" id="J0X1Q8"/>
<keyword evidence="2" id="KW-1185">Reference proteome</keyword>
<organism evidence="1 2">
    <name type="scientific">Scardovia wiggsiae F0424</name>
    <dbReference type="NCBI Taxonomy" id="857290"/>
    <lineage>
        <taxon>Bacteria</taxon>
        <taxon>Bacillati</taxon>
        <taxon>Actinomycetota</taxon>
        <taxon>Actinomycetes</taxon>
        <taxon>Bifidobacteriales</taxon>
        <taxon>Bifidobacteriaceae</taxon>
        <taxon>Scardovia</taxon>
    </lineage>
</organism>
<dbReference type="STRING" id="857290.HMPREF9156_00100"/>
<dbReference type="EMBL" id="AGZS01000001">
    <property type="protein sequence ID" value="EJD65336.1"/>
    <property type="molecule type" value="Genomic_DNA"/>
</dbReference>
<dbReference type="HOGENOM" id="CLU_3122517_0_0_11"/>
<dbReference type="Proteomes" id="UP000006415">
    <property type="component" value="Unassembled WGS sequence"/>
</dbReference>